<dbReference type="EMBL" id="MU069615">
    <property type="protein sequence ID" value="KAF5837445.1"/>
    <property type="molecule type" value="Genomic_DNA"/>
</dbReference>
<proteinExistence type="predicted"/>
<keyword evidence="2" id="KW-1185">Reference proteome</keyword>
<sequence length="315" mass="34086">MHTIASGEVTWVRRNMEKYHATAEAKGVKIVHCCGYDSVPSDIGTLMMADYAEKQLGKKCAKVYTLSKEGKGSFSGGTVASGLNMMETEPQEMSKVAKDAYYLASYHNKQLGNDKPAPFWPTKLEEPGEWAGPFIMEACNARVVQLSNALLSPQGPYGRDFRYMEVMGGGEGWGGFIKSSLISGIMYFGGLALSTSLGKALFKRVVPKPGEGPSLEMQRTGYWSHKIVGVTEEPNGQQGTVFTGECGDRRDPGYWSTSRMVLESALAMALDEEAIKKSGKCRDGGVLTPASAMGLVLMERLKAAGLKFIVHGPAK</sequence>
<name>A0ABQ7GS72_DUNSA</name>
<reference evidence="1" key="1">
    <citation type="submission" date="2017-08" db="EMBL/GenBank/DDBJ databases">
        <authorList>
            <person name="Polle J.E."/>
            <person name="Barry K."/>
            <person name="Cushman J."/>
            <person name="Schmutz J."/>
            <person name="Tran D."/>
            <person name="Hathwaick L.T."/>
            <person name="Yim W.C."/>
            <person name="Jenkins J."/>
            <person name="Mckie-Krisberg Z.M."/>
            <person name="Prochnik S."/>
            <person name="Lindquist E."/>
            <person name="Dockter R.B."/>
            <person name="Adam C."/>
            <person name="Molina H."/>
            <person name="Bunkerborg J."/>
            <person name="Jin E."/>
            <person name="Buchheim M."/>
            <person name="Magnuson J."/>
        </authorList>
    </citation>
    <scope>NUCLEOTIDE SEQUENCE</scope>
    <source>
        <strain evidence="1">CCAP 19/18</strain>
    </source>
</reference>
<protein>
    <recommendedName>
        <fullName evidence="3">Saccharopine dehydrogenase</fullName>
    </recommendedName>
</protein>
<comment type="caution">
    <text evidence="1">The sequence shown here is derived from an EMBL/GenBank/DDBJ whole genome shotgun (WGS) entry which is preliminary data.</text>
</comment>
<accession>A0ABQ7GS72</accession>
<dbReference type="Gene3D" id="3.40.50.720">
    <property type="entry name" value="NAD(P)-binding Rossmann-like Domain"/>
    <property type="match status" value="1"/>
</dbReference>
<organism evidence="1 2">
    <name type="scientific">Dunaliella salina</name>
    <name type="common">Green alga</name>
    <name type="synonym">Protococcus salinus</name>
    <dbReference type="NCBI Taxonomy" id="3046"/>
    <lineage>
        <taxon>Eukaryota</taxon>
        <taxon>Viridiplantae</taxon>
        <taxon>Chlorophyta</taxon>
        <taxon>core chlorophytes</taxon>
        <taxon>Chlorophyceae</taxon>
        <taxon>CS clade</taxon>
        <taxon>Chlamydomonadales</taxon>
        <taxon>Dunaliellaceae</taxon>
        <taxon>Dunaliella</taxon>
    </lineage>
</organism>
<dbReference type="Proteomes" id="UP000815325">
    <property type="component" value="Unassembled WGS sequence"/>
</dbReference>
<evidence type="ECO:0008006" key="3">
    <source>
        <dbReference type="Google" id="ProtNLM"/>
    </source>
</evidence>
<dbReference type="PANTHER" id="PTHR12286">
    <property type="entry name" value="SACCHAROPINE DEHYDROGENASE-LIKE OXIDOREDUCTASE"/>
    <property type="match status" value="1"/>
</dbReference>
<dbReference type="PANTHER" id="PTHR12286:SF5">
    <property type="entry name" value="SACCHAROPINE DEHYDROGENASE-LIKE OXIDOREDUCTASE"/>
    <property type="match status" value="1"/>
</dbReference>
<gene>
    <name evidence="1" type="ORF">DUNSADRAFT_4361</name>
</gene>
<dbReference type="InterPro" id="IPR051276">
    <property type="entry name" value="Saccharopine_DH-like_oxidrdct"/>
</dbReference>
<evidence type="ECO:0000313" key="2">
    <source>
        <dbReference type="Proteomes" id="UP000815325"/>
    </source>
</evidence>
<evidence type="ECO:0000313" key="1">
    <source>
        <dbReference type="EMBL" id="KAF5837445.1"/>
    </source>
</evidence>